<protein>
    <submittedName>
        <fullName evidence="1">Uncharacterized protein</fullName>
    </submittedName>
</protein>
<comment type="caution">
    <text evidence="1">The sequence shown here is derived from an EMBL/GenBank/DDBJ whole genome shotgun (WGS) entry which is preliminary data.</text>
</comment>
<accession>A0A9X8WKA3</accession>
<proteinExistence type="predicted"/>
<name>A0A9X8WKA3_9BACI</name>
<dbReference type="AlphaFoldDB" id="A0A9X8WKA3"/>
<dbReference type="Proteomes" id="UP000185829">
    <property type="component" value="Unassembled WGS sequence"/>
</dbReference>
<evidence type="ECO:0000313" key="2">
    <source>
        <dbReference type="Proteomes" id="UP000185829"/>
    </source>
</evidence>
<gene>
    <name evidence="1" type="ORF">SAMN05878482_102880</name>
</gene>
<dbReference type="RefSeq" id="WP_076367718.1">
    <property type="nucleotide sequence ID" value="NZ_FTMX01000002.1"/>
</dbReference>
<reference evidence="1 2" key="1">
    <citation type="submission" date="2017-01" db="EMBL/GenBank/DDBJ databases">
        <authorList>
            <person name="Varghese N."/>
            <person name="Submissions S."/>
        </authorList>
    </citation>
    <scope>NUCLEOTIDE SEQUENCE [LARGE SCALE GENOMIC DNA]</scope>
    <source>
        <strain evidence="1 2">RUG2-6</strain>
    </source>
</reference>
<evidence type="ECO:0000313" key="1">
    <source>
        <dbReference type="EMBL" id="SIR05622.1"/>
    </source>
</evidence>
<sequence>MTSTNTVFHMLVTSIEIIDDIYITILSRMLFIATNCPKTTLIPTYENPENPLPILFLRLIIFHEGHAL</sequence>
<organism evidence="1 2">
    <name type="scientific">Peribacillus simplex</name>
    <dbReference type="NCBI Taxonomy" id="1478"/>
    <lineage>
        <taxon>Bacteria</taxon>
        <taxon>Bacillati</taxon>
        <taxon>Bacillota</taxon>
        <taxon>Bacilli</taxon>
        <taxon>Bacillales</taxon>
        <taxon>Bacillaceae</taxon>
        <taxon>Peribacillus</taxon>
    </lineage>
</organism>
<dbReference type="EMBL" id="FTMX01000002">
    <property type="protein sequence ID" value="SIR05622.1"/>
    <property type="molecule type" value="Genomic_DNA"/>
</dbReference>